<dbReference type="Proteomes" id="UP001603857">
    <property type="component" value="Unassembled WGS sequence"/>
</dbReference>
<proteinExistence type="predicted"/>
<dbReference type="EMBL" id="JBGMDY010000002">
    <property type="protein sequence ID" value="KAL2344340.1"/>
    <property type="molecule type" value="Genomic_DNA"/>
</dbReference>
<keyword evidence="2" id="KW-1185">Reference proteome</keyword>
<comment type="caution">
    <text evidence="1">The sequence shown here is derived from an EMBL/GenBank/DDBJ whole genome shotgun (WGS) entry which is preliminary data.</text>
</comment>
<dbReference type="AlphaFoldDB" id="A0ABD1N897"/>
<accession>A0ABD1N897</accession>
<protein>
    <submittedName>
        <fullName evidence="1">Uncharacterized protein</fullName>
    </submittedName>
</protein>
<name>A0ABD1N897_9FABA</name>
<reference evidence="1 2" key="1">
    <citation type="submission" date="2024-08" db="EMBL/GenBank/DDBJ databases">
        <title>Insights into the chromosomal genome structure of Flemingia macrophylla.</title>
        <authorList>
            <person name="Ding Y."/>
            <person name="Zhao Y."/>
            <person name="Bi W."/>
            <person name="Wu M."/>
            <person name="Zhao G."/>
            <person name="Gong Y."/>
            <person name="Li W."/>
            <person name="Zhang P."/>
        </authorList>
    </citation>
    <scope>NUCLEOTIDE SEQUENCE [LARGE SCALE GENOMIC DNA]</scope>
    <source>
        <strain evidence="1">DYQJB</strain>
        <tissue evidence="1">Leaf</tissue>
    </source>
</reference>
<evidence type="ECO:0000313" key="2">
    <source>
        <dbReference type="Proteomes" id="UP001603857"/>
    </source>
</evidence>
<gene>
    <name evidence="1" type="ORF">Fmac_005625</name>
</gene>
<organism evidence="1 2">
    <name type="scientific">Flemingia macrophylla</name>
    <dbReference type="NCBI Taxonomy" id="520843"/>
    <lineage>
        <taxon>Eukaryota</taxon>
        <taxon>Viridiplantae</taxon>
        <taxon>Streptophyta</taxon>
        <taxon>Embryophyta</taxon>
        <taxon>Tracheophyta</taxon>
        <taxon>Spermatophyta</taxon>
        <taxon>Magnoliopsida</taxon>
        <taxon>eudicotyledons</taxon>
        <taxon>Gunneridae</taxon>
        <taxon>Pentapetalae</taxon>
        <taxon>rosids</taxon>
        <taxon>fabids</taxon>
        <taxon>Fabales</taxon>
        <taxon>Fabaceae</taxon>
        <taxon>Papilionoideae</taxon>
        <taxon>50 kb inversion clade</taxon>
        <taxon>NPAAA clade</taxon>
        <taxon>indigoferoid/millettioid clade</taxon>
        <taxon>Phaseoleae</taxon>
        <taxon>Flemingia</taxon>
    </lineage>
</organism>
<evidence type="ECO:0000313" key="1">
    <source>
        <dbReference type="EMBL" id="KAL2344340.1"/>
    </source>
</evidence>
<sequence>MSGRQVLCELGQREYFRFRQRTGSSFFSLLYWAGDWIWDLEIITGLGFMFCKLVS</sequence>